<dbReference type="SUPFAM" id="SSF54593">
    <property type="entry name" value="Glyoxalase/Bleomycin resistance protein/Dihydroxybiphenyl dioxygenase"/>
    <property type="match status" value="1"/>
</dbReference>
<dbReference type="Pfam" id="PF00903">
    <property type="entry name" value="Glyoxalase"/>
    <property type="match status" value="1"/>
</dbReference>
<dbReference type="PROSITE" id="PS51819">
    <property type="entry name" value="VOC"/>
    <property type="match status" value="1"/>
</dbReference>
<dbReference type="AlphaFoldDB" id="A0A366EPV4"/>
<accession>A0A366EPV4</accession>
<keyword evidence="2" id="KW-0223">Dioxygenase</keyword>
<reference evidence="2 3" key="1">
    <citation type="submission" date="2018-06" db="EMBL/GenBank/DDBJ databases">
        <title>Freshwater and sediment microbial communities from various areas in North America, analyzing microbe dynamics in response to fracking.</title>
        <authorList>
            <person name="Lamendella R."/>
        </authorList>
    </citation>
    <scope>NUCLEOTIDE SEQUENCE [LARGE SCALE GENOMIC DNA]</scope>
    <source>
        <strain evidence="2 3">97B</strain>
    </source>
</reference>
<feature type="domain" description="VOC" evidence="1">
    <location>
        <begin position="8"/>
        <end position="123"/>
    </location>
</feature>
<evidence type="ECO:0000259" key="1">
    <source>
        <dbReference type="PROSITE" id="PS51819"/>
    </source>
</evidence>
<dbReference type="EMBL" id="QNRJ01000006">
    <property type="protein sequence ID" value="RBP04443.1"/>
    <property type="molecule type" value="Genomic_DNA"/>
</dbReference>
<dbReference type="OrthoDB" id="2608626at2"/>
<gene>
    <name evidence="2" type="ORF">DET59_106235</name>
</gene>
<dbReference type="InterPro" id="IPR004360">
    <property type="entry name" value="Glyas_Fos-R_dOase_dom"/>
</dbReference>
<dbReference type="InterPro" id="IPR037523">
    <property type="entry name" value="VOC_core"/>
</dbReference>
<comment type="caution">
    <text evidence="2">The sequence shown here is derived from an EMBL/GenBank/DDBJ whole genome shotgun (WGS) entry which is preliminary data.</text>
</comment>
<evidence type="ECO:0000313" key="3">
    <source>
        <dbReference type="Proteomes" id="UP000252118"/>
    </source>
</evidence>
<dbReference type="Proteomes" id="UP000252118">
    <property type="component" value="Unassembled WGS sequence"/>
</dbReference>
<dbReference type="GO" id="GO:0051213">
    <property type="term" value="F:dioxygenase activity"/>
    <property type="evidence" value="ECO:0007669"/>
    <property type="project" value="UniProtKB-KW"/>
</dbReference>
<evidence type="ECO:0000313" key="2">
    <source>
        <dbReference type="EMBL" id="RBP04443.1"/>
    </source>
</evidence>
<organism evidence="2 3">
    <name type="scientific">Rossellomorea aquimaris</name>
    <dbReference type="NCBI Taxonomy" id="189382"/>
    <lineage>
        <taxon>Bacteria</taxon>
        <taxon>Bacillati</taxon>
        <taxon>Bacillota</taxon>
        <taxon>Bacilli</taxon>
        <taxon>Bacillales</taxon>
        <taxon>Bacillaceae</taxon>
        <taxon>Rossellomorea</taxon>
    </lineage>
</organism>
<dbReference type="Gene3D" id="3.10.180.10">
    <property type="entry name" value="2,3-Dihydroxybiphenyl 1,2-Dioxygenase, domain 1"/>
    <property type="match status" value="1"/>
</dbReference>
<protein>
    <submittedName>
        <fullName evidence="2">Glyoxalase/bleomycin resistance protein/dioxygenase superfamily protein</fullName>
    </submittedName>
</protein>
<dbReference type="InterPro" id="IPR029068">
    <property type="entry name" value="Glyas_Bleomycin-R_OHBP_Dase"/>
</dbReference>
<proteinExistence type="predicted"/>
<sequence length="123" mass="14401">MSNSFIEQVHYIRIPVKNLERSAHWYRDVLGLQLVNLTEELAVIKVNEGPFLLILIPTEDVTFAHFTINQEQEFSIGFTSPELAKFHQHLLDHQVKVDDIKEDNGHAFFHFYDLDGNMLQAHW</sequence>
<keyword evidence="2" id="KW-0560">Oxidoreductase</keyword>
<dbReference type="CDD" id="cd06587">
    <property type="entry name" value="VOC"/>
    <property type="match status" value="1"/>
</dbReference>
<dbReference type="RefSeq" id="WP_113969641.1">
    <property type="nucleotide sequence ID" value="NZ_QNRJ01000006.1"/>
</dbReference>
<name>A0A366EPV4_9BACI</name>